<feature type="domain" description="TFIIF beta subunit HTH" evidence="8">
    <location>
        <begin position="254"/>
        <end position="313"/>
    </location>
</feature>
<evidence type="ECO:0000313" key="11">
    <source>
        <dbReference type="Proteomes" id="UP001530293"/>
    </source>
</evidence>
<sequence length="325" mass="33849">MVIVDAMAANQGKRGTSAAAVSGSTYGAINASSSDLWMLRLPNRLASAWEDLPEGTVLGTLTFTKGGGKNSGSNVAAPSAKRAKTGASAPAAASSASKISITIDPRIAESQSDLPETYTLEAMSKKTSVALHPFTRGADGGVSIHGKVSRTATAQVAQASTGAGLVGDNNSRYRTLLKNRLLETTVNSKRFVQPGGDATQSGPLKAATAAASLGTGFGGSVAQFGKQMLDAKERAKGFGMPEMTGPPITGVDGVRSALFEFFSKKTCWSVKDLRLASGGRLPERETREVLRDIADYHQRGEMKNTWELKPEFKSAVSSASATSSN</sequence>
<protein>
    <recommendedName>
        <fullName evidence="12">Transcription initiation factor IIF subunit beta</fullName>
    </recommendedName>
</protein>
<dbReference type="SUPFAM" id="SSF50916">
    <property type="entry name" value="Rap30/74 interaction domains"/>
    <property type="match status" value="1"/>
</dbReference>
<comment type="similarity">
    <text evidence="2">Belongs to the TFIIF beta subunit family.</text>
</comment>
<dbReference type="InterPro" id="IPR011039">
    <property type="entry name" value="TFIIF_interaction"/>
</dbReference>
<keyword evidence="5" id="KW-0804">Transcription</keyword>
<gene>
    <name evidence="10" type="ORF">ACHAWU_001108</name>
</gene>
<evidence type="ECO:0000256" key="1">
    <source>
        <dbReference type="ARBA" id="ARBA00004123"/>
    </source>
</evidence>
<evidence type="ECO:0000256" key="7">
    <source>
        <dbReference type="SAM" id="MobiDB-lite"/>
    </source>
</evidence>
<dbReference type="InterPro" id="IPR036388">
    <property type="entry name" value="WH-like_DNA-bd_sf"/>
</dbReference>
<evidence type="ECO:0000259" key="9">
    <source>
        <dbReference type="Pfam" id="PF17683"/>
    </source>
</evidence>
<dbReference type="EMBL" id="JALLBG020000130">
    <property type="protein sequence ID" value="KAL3762961.1"/>
    <property type="molecule type" value="Genomic_DNA"/>
</dbReference>
<keyword evidence="3" id="KW-0805">Transcription regulation</keyword>
<evidence type="ECO:0000256" key="5">
    <source>
        <dbReference type="ARBA" id="ARBA00023163"/>
    </source>
</evidence>
<evidence type="ECO:0000259" key="8">
    <source>
        <dbReference type="Pfam" id="PF02270"/>
    </source>
</evidence>
<evidence type="ECO:0000313" key="10">
    <source>
        <dbReference type="EMBL" id="KAL3762961.1"/>
    </source>
</evidence>
<evidence type="ECO:0000256" key="2">
    <source>
        <dbReference type="ARBA" id="ARBA00009543"/>
    </source>
</evidence>
<organism evidence="10 11">
    <name type="scientific">Discostella pseudostelligera</name>
    <dbReference type="NCBI Taxonomy" id="259834"/>
    <lineage>
        <taxon>Eukaryota</taxon>
        <taxon>Sar</taxon>
        <taxon>Stramenopiles</taxon>
        <taxon>Ochrophyta</taxon>
        <taxon>Bacillariophyta</taxon>
        <taxon>Coscinodiscophyceae</taxon>
        <taxon>Thalassiosirophycidae</taxon>
        <taxon>Stephanodiscales</taxon>
        <taxon>Stephanodiscaceae</taxon>
        <taxon>Discostella</taxon>
    </lineage>
</organism>
<keyword evidence="4" id="KW-0238">DNA-binding</keyword>
<dbReference type="InterPro" id="IPR003196">
    <property type="entry name" value="TFIIF_beta"/>
</dbReference>
<evidence type="ECO:0000256" key="4">
    <source>
        <dbReference type="ARBA" id="ARBA00023125"/>
    </source>
</evidence>
<dbReference type="PANTHER" id="PTHR10445:SF0">
    <property type="entry name" value="GENERAL TRANSCRIPTION FACTOR IIF SUBUNIT 2"/>
    <property type="match status" value="1"/>
</dbReference>
<evidence type="ECO:0000256" key="3">
    <source>
        <dbReference type="ARBA" id="ARBA00023015"/>
    </source>
</evidence>
<comment type="caution">
    <text evidence="10">The sequence shown here is derived from an EMBL/GenBank/DDBJ whole genome shotgun (WGS) entry which is preliminary data.</text>
</comment>
<evidence type="ECO:0000256" key="6">
    <source>
        <dbReference type="ARBA" id="ARBA00023242"/>
    </source>
</evidence>
<dbReference type="SUPFAM" id="SSF46785">
    <property type="entry name" value="Winged helix' DNA-binding domain"/>
    <property type="match status" value="1"/>
</dbReference>
<dbReference type="AlphaFoldDB" id="A0ABD3MFT3"/>
<dbReference type="InterPro" id="IPR036390">
    <property type="entry name" value="WH_DNA-bd_sf"/>
</dbReference>
<feature type="domain" description="TFIIF beta subunit N-terminal" evidence="9">
    <location>
        <begin position="34"/>
        <end position="194"/>
    </location>
</feature>
<dbReference type="Pfam" id="PF02270">
    <property type="entry name" value="TFIIF_beta"/>
    <property type="match status" value="1"/>
</dbReference>
<dbReference type="Pfam" id="PF17683">
    <property type="entry name" value="TFIIF_beta_N"/>
    <property type="match status" value="1"/>
</dbReference>
<feature type="region of interest" description="Disordered" evidence="7">
    <location>
        <begin position="68"/>
        <end position="89"/>
    </location>
</feature>
<dbReference type="InterPro" id="IPR040450">
    <property type="entry name" value="TFIIF_beta_HTH"/>
</dbReference>
<keyword evidence="11" id="KW-1185">Reference proteome</keyword>
<dbReference type="Gene3D" id="1.10.10.10">
    <property type="entry name" value="Winged helix-like DNA-binding domain superfamily/Winged helix DNA-binding domain"/>
    <property type="match status" value="1"/>
</dbReference>
<dbReference type="GO" id="GO:0005634">
    <property type="term" value="C:nucleus"/>
    <property type="evidence" value="ECO:0007669"/>
    <property type="project" value="UniProtKB-SubCell"/>
</dbReference>
<dbReference type="Proteomes" id="UP001530293">
    <property type="component" value="Unassembled WGS sequence"/>
</dbReference>
<comment type="subcellular location">
    <subcellularLocation>
        <location evidence="1">Nucleus</location>
    </subcellularLocation>
</comment>
<evidence type="ECO:0008006" key="12">
    <source>
        <dbReference type="Google" id="ProtNLM"/>
    </source>
</evidence>
<dbReference type="GO" id="GO:0006367">
    <property type="term" value="P:transcription initiation at RNA polymerase II promoter"/>
    <property type="evidence" value="ECO:0007669"/>
    <property type="project" value="UniProtKB-ARBA"/>
</dbReference>
<dbReference type="GO" id="GO:0003677">
    <property type="term" value="F:DNA binding"/>
    <property type="evidence" value="ECO:0007669"/>
    <property type="project" value="UniProtKB-KW"/>
</dbReference>
<dbReference type="InterPro" id="IPR040504">
    <property type="entry name" value="TFIIF_beta_N"/>
</dbReference>
<reference evidence="10 11" key="1">
    <citation type="submission" date="2024-10" db="EMBL/GenBank/DDBJ databases">
        <title>Updated reference genomes for cyclostephanoid diatoms.</title>
        <authorList>
            <person name="Roberts W.R."/>
            <person name="Alverson A.J."/>
        </authorList>
    </citation>
    <scope>NUCLEOTIDE SEQUENCE [LARGE SCALE GENOMIC DNA]</scope>
    <source>
        <strain evidence="10 11">AJA232-27</strain>
    </source>
</reference>
<name>A0ABD3MFT3_9STRA</name>
<keyword evidence="6" id="KW-0539">Nucleus</keyword>
<dbReference type="PANTHER" id="PTHR10445">
    <property type="entry name" value="GENERAL TRANSCRIPTION FACTOR IIF SUBUNIT 2"/>
    <property type="match status" value="1"/>
</dbReference>
<dbReference type="FunFam" id="1.10.10.10:FF:000035">
    <property type="entry name" value="General transcription factor IIF subunit 2"/>
    <property type="match status" value="1"/>
</dbReference>
<proteinExistence type="inferred from homology"/>
<accession>A0ABD3MFT3</accession>